<dbReference type="EMBL" id="QANS01000001">
    <property type="protein sequence ID" value="PTU32559.1"/>
    <property type="molecule type" value="Genomic_DNA"/>
</dbReference>
<dbReference type="RefSeq" id="WP_107938268.1">
    <property type="nucleotide sequence ID" value="NZ_QANS01000001.1"/>
</dbReference>
<proteinExistence type="predicted"/>
<dbReference type="PANTHER" id="PTHR43157:SF31">
    <property type="entry name" value="PHOSPHATIDYLINOSITOL-GLYCAN BIOSYNTHESIS CLASS F PROTEIN"/>
    <property type="match status" value="1"/>
</dbReference>
<protein>
    <recommendedName>
        <fullName evidence="4">Short-chain dehydrogenase</fullName>
    </recommendedName>
</protein>
<evidence type="ECO:0008006" key="4">
    <source>
        <dbReference type="Google" id="ProtNLM"/>
    </source>
</evidence>
<dbReference type="Proteomes" id="UP000244248">
    <property type="component" value="Unassembled WGS sequence"/>
</dbReference>
<evidence type="ECO:0000313" key="2">
    <source>
        <dbReference type="EMBL" id="PTU32559.1"/>
    </source>
</evidence>
<dbReference type="OrthoDB" id="109589at2"/>
<dbReference type="GO" id="GO:0016491">
    <property type="term" value="F:oxidoreductase activity"/>
    <property type="evidence" value="ECO:0007669"/>
    <property type="project" value="UniProtKB-KW"/>
</dbReference>
<dbReference type="InterPro" id="IPR036291">
    <property type="entry name" value="NAD(P)-bd_dom_sf"/>
</dbReference>
<dbReference type="SUPFAM" id="SSF51735">
    <property type="entry name" value="NAD(P)-binding Rossmann-fold domains"/>
    <property type="match status" value="1"/>
</dbReference>
<dbReference type="AlphaFoldDB" id="A0A2T5MJ32"/>
<keyword evidence="1" id="KW-0560">Oxidoreductase</keyword>
<comment type="caution">
    <text evidence="2">The sequence shown here is derived from an EMBL/GenBank/DDBJ whole genome shotgun (WGS) entry which is preliminary data.</text>
</comment>
<dbReference type="InterPro" id="IPR002347">
    <property type="entry name" value="SDR_fam"/>
</dbReference>
<evidence type="ECO:0000313" key="3">
    <source>
        <dbReference type="Proteomes" id="UP000244248"/>
    </source>
</evidence>
<evidence type="ECO:0000256" key="1">
    <source>
        <dbReference type="ARBA" id="ARBA00023002"/>
    </source>
</evidence>
<name>A0A2T5MJ32_9GAMM</name>
<dbReference type="PRINTS" id="PR00081">
    <property type="entry name" value="GDHRDH"/>
</dbReference>
<dbReference type="Gene3D" id="3.40.50.720">
    <property type="entry name" value="NAD(P)-binding Rossmann-like Domain"/>
    <property type="match status" value="1"/>
</dbReference>
<accession>A0A2T5MJ32</accession>
<dbReference type="Pfam" id="PF00106">
    <property type="entry name" value="adh_short"/>
    <property type="match status" value="1"/>
</dbReference>
<dbReference type="PANTHER" id="PTHR43157">
    <property type="entry name" value="PHOSPHATIDYLINOSITOL-GLYCAN BIOSYNTHESIS CLASS F PROTEIN-RELATED"/>
    <property type="match status" value="1"/>
</dbReference>
<reference evidence="2 3" key="1">
    <citation type="submission" date="2018-04" db="EMBL/GenBank/DDBJ databases">
        <title>Novel species isolated from glacier.</title>
        <authorList>
            <person name="Liu Q."/>
            <person name="Xin Y.-H."/>
        </authorList>
    </citation>
    <scope>NUCLEOTIDE SEQUENCE [LARGE SCALE GENOMIC DNA]</scope>
    <source>
        <strain evidence="2 3">GT1R17</strain>
    </source>
</reference>
<keyword evidence="3" id="KW-1185">Reference proteome</keyword>
<gene>
    <name evidence="2" type="ORF">CJD38_00045</name>
</gene>
<organism evidence="2 3">
    <name type="scientific">Stenotrophobium rhamnosiphilum</name>
    <dbReference type="NCBI Taxonomy" id="2029166"/>
    <lineage>
        <taxon>Bacteria</taxon>
        <taxon>Pseudomonadati</taxon>
        <taxon>Pseudomonadota</taxon>
        <taxon>Gammaproteobacteria</taxon>
        <taxon>Nevskiales</taxon>
        <taxon>Nevskiaceae</taxon>
        <taxon>Stenotrophobium</taxon>
    </lineage>
</organism>
<sequence>MPHSLKNKHVLITGGASGLGLGAAMRFVKLGAKITIADINEQAAQKALEQLQALGSSTLRFEQVDLSDAKSIQSVAQRLLACGEPLDVLVNNAGIYPPSLKTLTEEGHELTFAIAHLGHFRLTHALWPLLKAASAARVVSVTSLVQRTAKMNPDDLNFSMGYMPIKAYQQAKLSNLLFALELQRKLEAVGSSISSYAAHPGVCRTQLGRNRKISDRDNWWQRFSSKSLGWGQENFGQTPENGASAIVVAATSADIPRGAFIGPKLLFESFGIPGVVKPGPAALNSQLGADLWARTEALTGIQWTY</sequence>